<evidence type="ECO:0000313" key="7">
    <source>
        <dbReference type="Proteomes" id="UP001596180"/>
    </source>
</evidence>
<dbReference type="InterPro" id="IPR032823">
    <property type="entry name" value="BCA_ABC_TP_C"/>
</dbReference>
<proteinExistence type="predicted"/>
<evidence type="ECO:0000259" key="5">
    <source>
        <dbReference type="PROSITE" id="PS50893"/>
    </source>
</evidence>
<dbReference type="EMBL" id="JBHSOA010000037">
    <property type="protein sequence ID" value="MFC5853689.1"/>
    <property type="molecule type" value="Genomic_DNA"/>
</dbReference>
<dbReference type="InterPro" id="IPR027417">
    <property type="entry name" value="P-loop_NTPase"/>
</dbReference>
<protein>
    <submittedName>
        <fullName evidence="6">ABC transporter ATP-binding protein</fullName>
    </submittedName>
</protein>
<evidence type="ECO:0000313" key="6">
    <source>
        <dbReference type="EMBL" id="MFC5853689.1"/>
    </source>
</evidence>
<dbReference type="SUPFAM" id="SSF52540">
    <property type="entry name" value="P-loop containing nucleoside triphosphate hydrolases"/>
    <property type="match status" value="1"/>
</dbReference>
<sequence length="278" mass="30095">MAPSPPAATAPESAPDALDRPETVLEVRGLGQRYGAHQVLDDIDFTLRRGELLATVGPNGAGKTTLFNCVTGVSRPRTGSVSVVGRDVTGLRPSAIVRAGVARTFQHLALFETLTVRDNLLLGRRHAMRTGSLATTLRPLRARREEAANRAVVAALIERYGLREVADRTVETLPHGVGKVVELARAVAMEPAVLLLDEPVAGLNPEESAEFAGHLRALREERPELAILLIEHDMPLVLTLADRLLVLNFGREVATGSPEQIRQDPRVIDAYLGRRSAE</sequence>
<gene>
    <name evidence="6" type="ORF">ACFPZI_18295</name>
</gene>
<dbReference type="PANTHER" id="PTHR45772">
    <property type="entry name" value="CONSERVED COMPONENT OF ABC TRANSPORTER FOR NATURAL AMINO ACIDS-RELATED"/>
    <property type="match status" value="1"/>
</dbReference>
<dbReference type="InterPro" id="IPR003593">
    <property type="entry name" value="AAA+_ATPase"/>
</dbReference>
<evidence type="ECO:0000256" key="3">
    <source>
        <dbReference type="ARBA" id="ARBA00022840"/>
    </source>
</evidence>
<dbReference type="GO" id="GO:0005524">
    <property type="term" value="F:ATP binding"/>
    <property type="evidence" value="ECO:0007669"/>
    <property type="project" value="UniProtKB-KW"/>
</dbReference>
<dbReference type="Proteomes" id="UP001596180">
    <property type="component" value="Unassembled WGS sequence"/>
</dbReference>
<dbReference type="Pfam" id="PF00005">
    <property type="entry name" value="ABC_tran"/>
    <property type="match status" value="1"/>
</dbReference>
<keyword evidence="2" id="KW-0547">Nucleotide-binding</keyword>
<keyword evidence="1" id="KW-0813">Transport</keyword>
<dbReference type="CDD" id="cd03219">
    <property type="entry name" value="ABC_Mj1267_LivG_branched"/>
    <property type="match status" value="1"/>
</dbReference>
<feature type="region of interest" description="Disordered" evidence="4">
    <location>
        <begin position="1"/>
        <end position="20"/>
    </location>
</feature>
<reference evidence="7" key="1">
    <citation type="journal article" date="2019" name="Int. J. Syst. Evol. Microbiol.">
        <title>The Global Catalogue of Microorganisms (GCM) 10K type strain sequencing project: providing services to taxonomists for standard genome sequencing and annotation.</title>
        <authorList>
            <consortium name="The Broad Institute Genomics Platform"/>
            <consortium name="The Broad Institute Genome Sequencing Center for Infectious Disease"/>
            <person name="Wu L."/>
            <person name="Ma J."/>
        </authorList>
    </citation>
    <scope>NUCLEOTIDE SEQUENCE [LARGE SCALE GENOMIC DNA]</scope>
    <source>
        <strain evidence="7">JCM 10411</strain>
    </source>
</reference>
<evidence type="ECO:0000256" key="4">
    <source>
        <dbReference type="SAM" id="MobiDB-lite"/>
    </source>
</evidence>
<dbReference type="PANTHER" id="PTHR45772:SF1">
    <property type="entry name" value="ABC TRANSPORTER ATP-BINDING PROTEIN"/>
    <property type="match status" value="1"/>
</dbReference>
<dbReference type="SMART" id="SM00382">
    <property type="entry name" value="AAA"/>
    <property type="match status" value="1"/>
</dbReference>
<dbReference type="Pfam" id="PF12399">
    <property type="entry name" value="BCA_ABC_TP_C"/>
    <property type="match status" value="1"/>
</dbReference>
<organism evidence="6 7">
    <name type="scientific">Streptomyces chlorus</name>
    <dbReference type="NCBI Taxonomy" id="887452"/>
    <lineage>
        <taxon>Bacteria</taxon>
        <taxon>Bacillati</taxon>
        <taxon>Actinomycetota</taxon>
        <taxon>Actinomycetes</taxon>
        <taxon>Kitasatosporales</taxon>
        <taxon>Streptomycetaceae</taxon>
        <taxon>Streptomyces</taxon>
    </lineage>
</organism>
<accession>A0ABW1E151</accession>
<keyword evidence="7" id="KW-1185">Reference proteome</keyword>
<dbReference type="InterPro" id="IPR051120">
    <property type="entry name" value="ABC_AA/LPS_Transport"/>
</dbReference>
<comment type="caution">
    <text evidence="6">The sequence shown here is derived from an EMBL/GenBank/DDBJ whole genome shotgun (WGS) entry which is preliminary data.</text>
</comment>
<evidence type="ECO:0000256" key="2">
    <source>
        <dbReference type="ARBA" id="ARBA00022741"/>
    </source>
</evidence>
<feature type="domain" description="ABC transporter" evidence="5">
    <location>
        <begin position="25"/>
        <end position="274"/>
    </location>
</feature>
<dbReference type="InterPro" id="IPR003439">
    <property type="entry name" value="ABC_transporter-like_ATP-bd"/>
</dbReference>
<keyword evidence="3 6" id="KW-0067">ATP-binding</keyword>
<dbReference type="Gene3D" id="3.40.50.300">
    <property type="entry name" value="P-loop containing nucleotide triphosphate hydrolases"/>
    <property type="match status" value="1"/>
</dbReference>
<name>A0ABW1E151_9ACTN</name>
<evidence type="ECO:0000256" key="1">
    <source>
        <dbReference type="ARBA" id="ARBA00022448"/>
    </source>
</evidence>
<dbReference type="PROSITE" id="PS50893">
    <property type="entry name" value="ABC_TRANSPORTER_2"/>
    <property type="match status" value="1"/>
</dbReference>
<dbReference type="RefSeq" id="WP_381364247.1">
    <property type="nucleotide sequence ID" value="NZ_JBHSOA010000037.1"/>
</dbReference>